<feature type="transmembrane region" description="Helical" evidence="8">
    <location>
        <begin position="40"/>
        <end position="60"/>
    </location>
</feature>
<keyword evidence="7 8" id="KW-0472">Membrane</keyword>
<evidence type="ECO:0000313" key="9">
    <source>
        <dbReference type="EMBL" id="MET4560360.1"/>
    </source>
</evidence>
<keyword evidence="3" id="KW-0813">Transport</keyword>
<evidence type="ECO:0000256" key="6">
    <source>
        <dbReference type="ARBA" id="ARBA00022989"/>
    </source>
</evidence>
<comment type="caution">
    <text evidence="9">The sequence shown here is derived from an EMBL/GenBank/DDBJ whole genome shotgun (WGS) entry which is preliminary data.</text>
</comment>
<feature type="transmembrane region" description="Helical" evidence="8">
    <location>
        <begin position="80"/>
        <end position="104"/>
    </location>
</feature>
<dbReference type="PANTHER" id="PTHR34975">
    <property type="entry name" value="SPORE GERMINATION PROTEIN A2"/>
    <property type="match status" value="1"/>
</dbReference>
<dbReference type="Proteomes" id="UP001549363">
    <property type="component" value="Unassembled WGS sequence"/>
</dbReference>
<feature type="transmembrane region" description="Helical" evidence="8">
    <location>
        <begin position="116"/>
        <end position="134"/>
    </location>
</feature>
<feature type="transmembrane region" description="Helical" evidence="8">
    <location>
        <begin position="186"/>
        <end position="205"/>
    </location>
</feature>
<feature type="transmembrane region" description="Helical" evidence="8">
    <location>
        <begin position="307"/>
        <end position="323"/>
    </location>
</feature>
<evidence type="ECO:0000256" key="7">
    <source>
        <dbReference type="ARBA" id="ARBA00023136"/>
    </source>
</evidence>
<protein>
    <submittedName>
        <fullName evidence="9">Spore germination protein KB</fullName>
    </submittedName>
</protein>
<feature type="transmembrane region" description="Helical" evidence="8">
    <location>
        <begin position="217"/>
        <end position="244"/>
    </location>
</feature>
<keyword evidence="6 8" id="KW-1133">Transmembrane helix</keyword>
<evidence type="ECO:0000256" key="5">
    <source>
        <dbReference type="ARBA" id="ARBA00022692"/>
    </source>
</evidence>
<feature type="transmembrane region" description="Helical" evidence="8">
    <location>
        <begin position="146"/>
        <end position="166"/>
    </location>
</feature>
<dbReference type="PANTHER" id="PTHR34975:SF2">
    <property type="entry name" value="SPORE GERMINATION PROTEIN A2"/>
    <property type="match status" value="1"/>
</dbReference>
<accession>A0ABV2PHF7</accession>
<organism evidence="9 10">
    <name type="scientific">Lysinibacillus parviboronicapiens</name>
    <dbReference type="NCBI Taxonomy" id="436516"/>
    <lineage>
        <taxon>Bacteria</taxon>
        <taxon>Bacillati</taxon>
        <taxon>Bacillota</taxon>
        <taxon>Bacilli</taxon>
        <taxon>Bacillales</taxon>
        <taxon>Bacillaceae</taxon>
        <taxon>Lysinibacillus</taxon>
    </lineage>
</organism>
<dbReference type="RefSeq" id="WP_107951690.1">
    <property type="nucleotide sequence ID" value="NZ_CP073713.1"/>
</dbReference>
<evidence type="ECO:0000256" key="8">
    <source>
        <dbReference type="SAM" id="Phobius"/>
    </source>
</evidence>
<dbReference type="Gene3D" id="1.20.1740.10">
    <property type="entry name" value="Amino acid/polyamine transporter I"/>
    <property type="match status" value="1"/>
</dbReference>
<evidence type="ECO:0000256" key="3">
    <source>
        <dbReference type="ARBA" id="ARBA00022448"/>
    </source>
</evidence>
<reference evidence="9 10" key="1">
    <citation type="submission" date="2024-06" db="EMBL/GenBank/DDBJ databases">
        <title>Sorghum-associated microbial communities from plants grown in Nebraska, USA.</title>
        <authorList>
            <person name="Schachtman D."/>
        </authorList>
    </citation>
    <scope>NUCLEOTIDE SEQUENCE [LARGE SCALE GENOMIC DNA]</scope>
    <source>
        <strain evidence="9 10">736</strain>
    </source>
</reference>
<comment type="subcellular location">
    <subcellularLocation>
        <location evidence="1">Membrane</location>
        <topology evidence="1">Multi-pass membrane protein</topology>
    </subcellularLocation>
</comment>
<evidence type="ECO:0000256" key="2">
    <source>
        <dbReference type="ARBA" id="ARBA00007998"/>
    </source>
</evidence>
<keyword evidence="4" id="KW-0309">Germination</keyword>
<dbReference type="NCBIfam" id="TIGR00912">
    <property type="entry name" value="2A0309"/>
    <property type="match status" value="1"/>
</dbReference>
<feature type="transmembrane region" description="Helical" evidence="8">
    <location>
        <begin position="264"/>
        <end position="286"/>
    </location>
</feature>
<keyword evidence="10" id="KW-1185">Reference proteome</keyword>
<evidence type="ECO:0000256" key="1">
    <source>
        <dbReference type="ARBA" id="ARBA00004141"/>
    </source>
</evidence>
<sequence>MNEEIIGTRQFTIIVFLYSIGTAILVIPAVMVEVVKQDAWITSAVGVVLSFLVIKLFITLANKTPNLSFVEANEKILGKFIGKFTAVGFIILTFISASQLLYYIGNFMQTEVMPETPTVAFVILVNVALIYATYLGIEVFARSAEILLTLFLFLFLIFVICISPEIDVKNVQPILETTTKPFISSIFIFTSIHSLPIIVLLMVFPSAINENKSAQKGFYIGTIGGGAVLTLIIGLCILVLGVTNTSSRAFPSYALAQRISIGNFLQRIEVVMAFMWFFTIFIRLYLYFYATVKGLGQILNIKDHRQLILPLGMISIALSQIIHPNVIHSTEYNKVTWPLFISSFAIFLPLLLLIVAKLRKINCAKKDSNTINERVDNEENNIN</sequence>
<dbReference type="EMBL" id="JBEPSB010000005">
    <property type="protein sequence ID" value="MET4560360.1"/>
    <property type="molecule type" value="Genomic_DNA"/>
</dbReference>
<evidence type="ECO:0000313" key="10">
    <source>
        <dbReference type="Proteomes" id="UP001549363"/>
    </source>
</evidence>
<feature type="transmembrane region" description="Helical" evidence="8">
    <location>
        <begin position="335"/>
        <end position="356"/>
    </location>
</feature>
<dbReference type="Pfam" id="PF03845">
    <property type="entry name" value="Spore_permease"/>
    <property type="match status" value="1"/>
</dbReference>
<dbReference type="InterPro" id="IPR004761">
    <property type="entry name" value="Spore_GerAB"/>
</dbReference>
<comment type="similarity">
    <text evidence="2">Belongs to the amino acid-polyamine-organocation (APC) superfamily. Spore germination protein (SGP) (TC 2.A.3.9) family.</text>
</comment>
<feature type="transmembrane region" description="Helical" evidence="8">
    <location>
        <begin position="12"/>
        <end position="34"/>
    </location>
</feature>
<proteinExistence type="inferred from homology"/>
<keyword evidence="5 8" id="KW-0812">Transmembrane</keyword>
<name>A0ABV2PHF7_9BACI</name>
<evidence type="ECO:0000256" key="4">
    <source>
        <dbReference type="ARBA" id="ARBA00022544"/>
    </source>
</evidence>
<gene>
    <name evidence="9" type="ORF">ABIA69_001504</name>
</gene>